<evidence type="ECO:0000313" key="1">
    <source>
        <dbReference type="EMBL" id="MBP1853515.1"/>
    </source>
</evidence>
<name>A0ABS4E6D8_9HYPH</name>
<dbReference type="Proteomes" id="UP000759443">
    <property type="component" value="Unassembled WGS sequence"/>
</dbReference>
<reference evidence="1 2" key="1">
    <citation type="submission" date="2021-03" db="EMBL/GenBank/DDBJ databases">
        <title>Genomic Encyclopedia of Type Strains, Phase IV (KMG-IV): sequencing the most valuable type-strain genomes for metagenomic binning, comparative biology and taxonomic classification.</title>
        <authorList>
            <person name="Goeker M."/>
        </authorList>
    </citation>
    <scope>NUCLEOTIDE SEQUENCE [LARGE SCALE GENOMIC DNA]</scope>
    <source>
        <strain evidence="1 2">DSM 21600</strain>
    </source>
</reference>
<protein>
    <submittedName>
        <fullName evidence="1">Uncharacterized protein</fullName>
    </submittedName>
</protein>
<evidence type="ECO:0000313" key="2">
    <source>
        <dbReference type="Proteomes" id="UP000759443"/>
    </source>
</evidence>
<comment type="caution">
    <text evidence="1">The sequence shown here is derived from an EMBL/GenBank/DDBJ whole genome shotgun (WGS) entry which is preliminary data.</text>
</comment>
<dbReference type="RefSeq" id="WP_209949400.1">
    <property type="nucleotide sequence ID" value="NZ_JAGGJU010000019.1"/>
</dbReference>
<sequence>MSEHVPVFLAGEAVAKARKTAERLCLGKSQQQILQALEDGPYKDIMVLDPNADGPRLRAVRTAGGERDCGAALLHIFITHRPQRRWSLWPPRVSFFLRMTNGICRSVISVSEA</sequence>
<accession>A0ABS4E6D8</accession>
<organism evidence="1 2">
    <name type="scientific">Rhizobium halophytocola</name>
    <dbReference type="NCBI Taxonomy" id="735519"/>
    <lineage>
        <taxon>Bacteria</taxon>
        <taxon>Pseudomonadati</taxon>
        <taxon>Pseudomonadota</taxon>
        <taxon>Alphaproteobacteria</taxon>
        <taxon>Hyphomicrobiales</taxon>
        <taxon>Rhizobiaceae</taxon>
        <taxon>Rhizobium/Agrobacterium group</taxon>
        <taxon>Rhizobium</taxon>
    </lineage>
</organism>
<proteinExistence type="predicted"/>
<dbReference type="EMBL" id="JAGGJU010000019">
    <property type="protein sequence ID" value="MBP1853515.1"/>
    <property type="molecule type" value="Genomic_DNA"/>
</dbReference>
<gene>
    <name evidence="1" type="ORF">J2Z17_004976</name>
</gene>
<keyword evidence="2" id="KW-1185">Reference proteome</keyword>